<dbReference type="Pfam" id="PF00145">
    <property type="entry name" value="DNA_methylase"/>
    <property type="match status" value="1"/>
</dbReference>
<dbReference type="InterPro" id="IPR027417">
    <property type="entry name" value="P-loop_NTPase"/>
</dbReference>
<evidence type="ECO:0000313" key="10">
    <source>
        <dbReference type="Proteomes" id="UP000241462"/>
    </source>
</evidence>
<reference evidence="9 10" key="1">
    <citation type="journal article" date="2018" name="Mycol. Prog.">
        <title>Coniella lustricola, a new species from submerged detritus.</title>
        <authorList>
            <person name="Raudabaugh D.B."/>
            <person name="Iturriaga T."/>
            <person name="Carver A."/>
            <person name="Mondo S."/>
            <person name="Pangilinan J."/>
            <person name="Lipzen A."/>
            <person name="He G."/>
            <person name="Amirebrahimi M."/>
            <person name="Grigoriev I.V."/>
            <person name="Miller A.N."/>
        </authorList>
    </citation>
    <scope>NUCLEOTIDE SEQUENCE [LARGE SCALE GENOMIC DNA]</scope>
    <source>
        <strain evidence="9 10">B22-T-1</strain>
    </source>
</reference>
<feature type="region of interest" description="Disordered" evidence="6">
    <location>
        <begin position="55"/>
        <end position="137"/>
    </location>
</feature>
<feature type="domain" description="SNF2 N-terminal" evidence="7">
    <location>
        <begin position="1339"/>
        <end position="1492"/>
    </location>
</feature>
<accession>A0A2T3AF54</accession>
<evidence type="ECO:0000313" key="9">
    <source>
        <dbReference type="EMBL" id="PSR94383.1"/>
    </source>
</evidence>
<dbReference type="Pfam" id="PF00176">
    <property type="entry name" value="SNF2-rel_dom"/>
    <property type="match status" value="1"/>
</dbReference>
<dbReference type="PANTHER" id="PTHR45626:SF26">
    <property type="entry name" value="FAMILY HELICASE, PUTATIVE (AFU_ORTHOLOGUE AFUA_2G09120)-RELATED"/>
    <property type="match status" value="1"/>
</dbReference>
<dbReference type="InterPro" id="IPR050628">
    <property type="entry name" value="SNF2_RAD54_helicase_TF"/>
</dbReference>
<evidence type="ECO:0000259" key="8">
    <source>
        <dbReference type="Pfam" id="PF00271"/>
    </source>
</evidence>
<dbReference type="InterPro" id="IPR001525">
    <property type="entry name" value="C5_MeTfrase"/>
</dbReference>
<dbReference type="Proteomes" id="UP000241462">
    <property type="component" value="Unassembled WGS sequence"/>
</dbReference>
<dbReference type="STRING" id="2025994.A0A2T3AF54"/>
<dbReference type="OrthoDB" id="423221at2759"/>
<dbReference type="SUPFAM" id="SSF53335">
    <property type="entry name" value="S-adenosyl-L-methionine-dependent methyltransferases"/>
    <property type="match status" value="1"/>
</dbReference>
<dbReference type="GO" id="GO:0008094">
    <property type="term" value="F:ATP-dependent activity, acting on DNA"/>
    <property type="evidence" value="ECO:0007669"/>
    <property type="project" value="TreeGrafter"/>
</dbReference>
<evidence type="ECO:0000256" key="4">
    <source>
        <dbReference type="ARBA" id="ARBA00022801"/>
    </source>
</evidence>
<organism evidence="9 10">
    <name type="scientific">Coniella lustricola</name>
    <dbReference type="NCBI Taxonomy" id="2025994"/>
    <lineage>
        <taxon>Eukaryota</taxon>
        <taxon>Fungi</taxon>
        <taxon>Dikarya</taxon>
        <taxon>Ascomycota</taxon>
        <taxon>Pezizomycotina</taxon>
        <taxon>Sordariomycetes</taxon>
        <taxon>Sordariomycetidae</taxon>
        <taxon>Diaporthales</taxon>
        <taxon>Schizoparmaceae</taxon>
        <taxon>Coniella</taxon>
    </lineage>
</organism>
<keyword evidence="5" id="KW-0067">ATP-binding</keyword>
<evidence type="ECO:0000256" key="6">
    <source>
        <dbReference type="SAM" id="MobiDB-lite"/>
    </source>
</evidence>
<sequence length="2505" mass="279903">MATSGDGLETDVMGRGGPEIDMHNQRQTNAARSSQVNSEAVPMTIEGFNKSVSAVSRTNKLPRELKRKSSFSKNRTVAASKKRRTIATPRPAKAGVSCPDVGLSDELARGGDAIEGNGDDGDTCKADESGPDTTKPPLFNLREIIDSMMKSALQVGLQHYVSSGKKYYIRVGTVCSGTDAPLHVMKLFGMLKNKSDQQVFTTLNIFGCEIEPFKQAFLLRNSRPQYLFRDVEDFAAIGAQTAHLVSGVSADIPDVDLFVAGTSCVDFSALNSNRTKEFEGLTSANMAWKKLCEARREMDCNQTLTRDDMKYEDWRKCIDGLMQKKGSTRASSTTFAGAMNYIYERQPKIVIFENVETAPWQSTTSYVFPLCGYAATFVKLDTKNYYLPQTRSRKYLIAFNHNAFGHEGAKALCDAFVETTGQLQQKYSSSITDFLLPVNSHELNRARNEMEIAAQSMRDRDTDWSFSRSRHLAFRRLNDLPNIRPWIQWSEKGTSNAPANMWKPWEAKQTNRVSDLLDCVFLVAIHGKNTKHSAYDPRFKAQIIDCSQNVDRVNMATAFGATGCLTPSAIPILTLEARPITGSEALKLQGLPIENLDMSIETQAQLQDLAGNAMTTTVVGATILAALASIAEHDHHNKLGWLATLFEKGDFQDARSNNHNSFNSEMTSLDVGVRKELDVVLSAYNRPSLNVGEIVQLGRLARRRCVCCHILSYSSMELFVCKVCDTWLCKSCKGNPAHDMSKFPLTYDQIGSLSFANAEARLREYFPAILPMHGSIVSASMSKLRSAFASVGHENTETNIFIDAIVAGLSNTIYELGFVEVTEVTRIEYVAKDCFIIRVILDKDDITWTLHADEWSEAGQRITKSFGSGQPMARCVLSLTACCQFPMDWQFWLPCRTTFQLRFSSGDDRQLHLELMPGTQNLPRRLQREVQFLRGSVWEHHPECGFPENALWVHHSGLTKFFLFKDVNPIGSADKDEFVISTVSREMGRTPIAETRPVVLRISSQCQIHQILKELEANDQPARSRTFIANAFVTGHWLPTERDLFGEHVLTADSRKHHLRGLPLSPPVDFRLVSSSQTPAYNASGGLQVSAADHGLTGEKSCYRDQLLLTMSLPILGKSAQAIGASIKTLKDLDLTQQLDFAEFCRLVGPCYTAVERAILGLETLGVGHGKLQIAEEDLKDYCDRCAPQLPAVEWAKPNATTSRTMGSVIATHQEPDQQAYETNISSKPLALRIDHNVDPHLIAHSKKMRGVSYVDVRIVGRVHTLMQEARSHLPTHPAFCEQSASVRATFALEVGLLEDTRPIMPSLAIQAPKALKQLQYDVKQPPGFRHGQALFEEQLASLEWMLSRENDVTEFEFIERETAEVYMHQLRLRAVSRVTRPIARRGRVVADSVGFGKTAVCLGLIDRQNTVDRDEFTEARMNNTALAGMVHLHATLIIVPNQLTDQWRNEAQRFLNDNYKICVLQTFARLQHMSIDKLKEADIIICSNRIFQDPGYHDELCKYCNTTLNVASMPKVYRAWYQQVQSALGTARVEIFRIMKMSAADSTKALVNLSAILNDAQGGAGTFPPSSTLTDRQPLLLLEMFSFSRVIWDEFPYTNVQVTEFVAHAAAMSKWMLSGTPPLATLGDVCKIAYLFNAHLASPLALVKGRQPPVCEYPPEKPLSSLEEAVLYTSRHSTRLLQERHQQAVNFVDKFMRKNSRAMKEITSIQKPLVLSQSTNALIAYLELQQELRSRTFNANAVAADPRRRLMSLVDWKVKLRGTDRAMEALTIRASASFNDVQKQTDRLSLGSGQSTLQVAEALYNISVKNIRGLEDLGRELLAKAIYLAYRSAFISLREHVSKLDVQESRHFNYYQSLEAFIGNILDIDVARYSGWDALGSALRMLIWDDSLHQELDAADNLDPKLNAFASNQEAWKAKIGALWDQMSFGVAPAEIPLVKEKGRAPSLHKKKAYLEVFAKLLTKTPLHSRRWFLVHEREWEKLPVYVQNLLEMEWTHKVPWETTYKESHPGAAHLLVPINELRRPPVRKPVVLDYETIQAQDRARIENLDVLPAPMIADIEARVATRAGKTKLSKLDWQEECTRLGLISKTLEPVDVLRKRVIKAELGKASEEDYISPEGCLPKTDHVPLEGKQSIRGGNMEVCFDQLMHTVDKLSLLTDRLVVAHSRRNLQQVIVQVLQGKWSCSLHPGPQALDTHHVSLDCGHIHCSLPQDNETLQTVACGIRGCTRHLSDVCIPLSKLSNSPRVIHAADLGPGALHLDPASYLDPNAEQYGPKANLIVKLIHAMSATDQVVIFAQNQVIMADIYAALASERGQISYVSAADLLHNEESAALEAFKQGMKRVLVQMINSEQAAGSNLHNANHVVFVSPLITRSQAEWTAQMQQALGRCVRFRQEKTVHVYHLAIDETIEVDTLEWRMKKEVLVAPGRAVGRFNDCTAAEFLDRFDASQMDVEAARDEERRAISLLPRDDIQMLMGDDYIALAAARTSSTVDSAKAGGTICEA</sequence>
<feature type="compositionally biased region" description="Polar residues" evidence="6">
    <location>
        <begin position="25"/>
        <end position="38"/>
    </location>
</feature>
<protein>
    <recommendedName>
        <fullName evidence="11">Helicase ATP-binding domain-containing protein</fullName>
    </recommendedName>
</protein>
<dbReference type="GO" id="GO:0016787">
    <property type="term" value="F:hydrolase activity"/>
    <property type="evidence" value="ECO:0007669"/>
    <property type="project" value="UniProtKB-KW"/>
</dbReference>
<dbReference type="GO" id="GO:0005524">
    <property type="term" value="F:ATP binding"/>
    <property type="evidence" value="ECO:0007669"/>
    <property type="project" value="UniProtKB-KW"/>
</dbReference>
<evidence type="ECO:0000259" key="7">
    <source>
        <dbReference type="Pfam" id="PF00176"/>
    </source>
</evidence>
<keyword evidence="3" id="KW-0547">Nucleotide-binding</keyword>
<dbReference type="PANTHER" id="PTHR45626">
    <property type="entry name" value="TRANSCRIPTION TERMINATION FACTOR 2-RELATED"/>
    <property type="match status" value="1"/>
</dbReference>
<evidence type="ECO:0000256" key="3">
    <source>
        <dbReference type="ARBA" id="ARBA00022741"/>
    </source>
</evidence>
<evidence type="ECO:0008006" key="11">
    <source>
        <dbReference type="Google" id="ProtNLM"/>
    </source>
</evidence>
<dbReference type="Gene3D" id="3.40.50.300">
    <property type="entry name" value="P-loop containing nucleotide triphosphate hydrolases"/>
    <property type="match status" value="2"/>
</dbReference>
<dbReference type="InterPro" id="IPR000330">
    <property type="entry name" value="SNF2_N"/>
</dbReference>
<dbReference type="GO" id="GO:0005634">
    <property type="term" value="C:nucleus"/>
    <property type="evidence" value="ECO:0007669"/>
    <property type="project" value="TreeGrafter"/>
</dbReference>
<name>A0A2T3AF54_9PEZI</name>
<keyword evidence="1" id="KW-0489">Methyltransferase</keyword>
<dbReference type="GO" id="GO:0032259">
    <property type="term" value="P:methylation"/>
    <property type="evidence" value="ECO:0007669"/>
    <property type="project" value="UniProtKB-KW"/>
</dbReference>
<evidence type="ECO:0000256" key="5">
    <source>
        <dbReference type="ARBA" id="ARBA00022840"/>
    </source>
</evidence>
<dbReference type="Gene3D" id="3.40.50.150">
    <property type="entry name" value="Vaccinia Virus protein VP39"/>
    <property type="match status" value="1"/>
</dbReference>
<keyword evidence="10" id="KW-1185">Reference proteome</keyword>
<feature type="domain" description="Helicase C-terminal" evidence="8">
    <location>
        <begin position="2277"/>
        <end position="2394"/>
    </location>
</feature>
<dbReference type="InterPro" id="IPR001650">
    <property type="entry name" value="Helicase_C-like"/>
</dbReference>
<dbReference type="InterPro" id="IPR029063">
    <property type="entry name" value="SAM-dependent_MTases_sf"/>
</dbReference>
<feature type="region of interest" description="Disordered" evidence="6">
    <location>
        <begin position="1"/>
        <end position="41"/>
    </location>
</feature>
<proteinExistence type="predicted"/>
<evidence type="ECO:0000256" key="2">
    <source>
        <dbReference type="ARBA" id="ARBA00022679"/>
    </source>
</evidence>
<evidence type="ECO:0000256" key="1">
    <source>
        <dbReference type="ARBA" id="ARBA00022603"/>
    </source>
</evidence>
<dbReference type="EMBL" id="KZ678398">
    <property type="protein sequence ID" value="PSR94383.1"/>
    <property type="molecule type" value="Genomic_DNA"/>
</dbReference>
<dbReference type="InParanoid" id="A0A2T3AF54"/>
<dbReference type="GO" id="GO:0006281">
    <property type="term" value="P:DNA repair"/>
    <property type="evidence" value="ECO:0007669"/>
    <property type="project" value="TreeGrafter"/>
</dbReference>
<gene>
    <name evidence="9" type="ORF">BD289DRAFT_139320</name>
</gene>
<keyword evidence="4" id="KW-0378">Hydrolase</keyword>
<dbReference type="Pfam" id="PF00271">
    <property type="entry name" value="Helicase_C"/>
    <property type="match status" value="1"/>
</dbReference>
<dbReference type="GO" id="GO:0008168">
    <property type="term" value="F:methyltransferase activity"/>
    <property type="evidence" value="ECO:0007669"/>
    <property type="project" value="UniProtKB-KW"/>
</dbReference>
<keyword evidence="2" id="KW-0808">Transferase</keyword>
<dbReference type="SUPFAM" id="SSF52540">
    <property type="entry name" value="P-loop containing nucleoside triphosphate hydrolases"/>
    <property type="match status" value="2"/>
</dbReference>